<accession>A0A2P6P3C3</accession>
<dbReference type="PANTHER" id="PTHR31672">
    <property type="entry name" value="BNACNNG10540D PROTEIN"/>
    <property type="match status" value="1"/>
</dbReference>
<sequence>MGMEAGEVVKVSSSLADNQDLVIEILSQLPIKSLVRFMCVSQEWSALIKSSRFIAIHQKCLQRLNPPNLCLLYGHSSGSRFAKYPKHHGISLLGKDTHLEGLDLPERVQQDSYDRLILIAGSSNGLVCLYPLNTPKEIIVVWNPATRQHRYLPKPLSFKGRKETSDAPLLGFGFINDNGKYNTDFKVVRISHSKDRDADGRFTYLTQVFTRSEKSWREVKNCIPPGDYNFEPGSSISSNGVVYCLARTKGVPFVFSFNLHDEVIHNMPMPPRYSLFYGQRLFTWENSVAFLTHVERKYDLWVMEKESGTQMPTWNWTAQFTIKNLPQFMDLIFVFWDGLFLFVKRQVRAGQDLVTYDRATTGAMKAFKLATGNSCLQVVDYVQSLVSVF</sequence>
<reference evidence="2 3" key="1">
    <citation type="journal article" date="2018" name="Nat. Genet.">
        <title>The Rosa genome provides new insights in the design of modern roses.</title>
        <authorList>
            <person name="Bendahmane M."/>
        </authorList>
    </citation>
    <scope>NUCLEOTIDE SEQUENCE [LARGE SCALE GENOMIC DNA]</scope>
    <source>
        <strain evidence="3">cv. Old Blush</strain>
    </source>
</reference>
<evidence type="ECO:0000259" key="1">
    <source>
        <dbReference type="SMART" id="SM00256"/>
    </source>
</evidence>
<dbReference type="InterPro" id="IPR050796">
    <property type="entry name" value="SCF_F-box_component"/>
</dbReference>
<dbReference type="PANTHER" id="PTHR31672:SF13">
    <property type="entry name" value="F-BOX PROTEIN CPR30-LIKE"/>
    <property type="match status" value="1"/>
</dbReference>
<dbReference type="Gene3D" id="1.20.1280.50">
    <property type="match status" value="1"/>
</dbReference>
<name>A0A2P6P3C3_ROSCH</name>
<dbReference type="SUPFAM" id="SSF81383">
    <property type="entry name" value="F-box domain"/>
    <property type="match status" value="1"/>
</dbReference>
<dbReference type="CDD" id="cd22157">
    <property type="entry name" value="F-box_AtFBW1-like"/>
    <property type="match status" value="1"/>
</dbReference>
<dbReference type="NCBIfam" id="TIGR01640">
    <property type="entry name" value="F_box_assoc_1"/>
    <property type="match status" value="1"/>
</dbReference>
<dbReference type="SMART" id="SM00256">
    <property type="entry name" value="FBOX"/>
    <property type="match status" value="1"/>
</dbReference>
<proteinExistence type="predicted"/>
<dbReference type="Pfam" id="PF08268">
    <property type="entry name" value="FBA_3"/>
    <property type="match status" value="1"/>
</dbReference>
<keyword evidence="3" id="KW-1185">Reference proteome</keyword>
<dbReference type="STRING" id="74649.A0A2P6P3C3"/>
<dbReference type="Proteomes" id="UP000238479">
    <property type="component" value="Chromosome 7"/>
</dbReference>
<evidence type="ECO:0000313" key="2">
    <source>
        <dbReference type="EMBL" id="PRQ16401.1"/>
    </source>
</evidence>
<feature type="domain" description="F-box" evidence="1">
    <location>
        <begin position="19"/>
        <end position="57"/>
    </location>
</feature>
<dbReference type="InterPro" id="IPR013187">
    <property type="entry name" value="F-box-assoc_dom_typ3"/>
</dbReference>
<dbReference type="InterPro" id="IPR036047">
    <property type="entry name" value="F-box-like_dom_sf"/>
</dbReference>
<comment type="caution">
    <text evidence="2">The sequence shown here is derived from an EMBL/GenBank/DDBJ whole genome shotgun (WGS) entry which is preliminary data.</text>
</comment>
<protein>
    <submittedName>
        <fullName evidence="2">Putative F-box domain-containing protein</fullName>
    </submittedName>
</protein>
<dbReference type="InterPro" id="IPR017451">
    <property type="entry name" value="F-box-assoc_interact_dom"/>
</dbReference>
<dbReference type="OMA" id="IRISHEH"/>
<organism evidence="2 3">
    <name type="scientific">Rosa chinensis</name>
    <name type="common">China rose</name>
    <dbReference type="NCBI Taxonomy" id="74649"/>
    <lineage>
        <taxon>Eukaryota</taxon>
        <taxon>Viridiplantae</taxon>
        <taxon>Streptophyta</taxon>
        <taxon>Embryophyta</taxon>
        <taxon>Tracheophyta</taxon>
        <taxon>Spermatophyta</taxon>
        <taxon>Magnoliopsida</taxon>
        <taxon>eudicotyledons</taxon>
        <taxon>Gunneridae</taxon>
        <taxon>Pentapetalae</taxon>
        <taxon>rosids</taxon>
        <taxon>fabids</taxon>
        <taxon>Rosales</taxon>
        <taxon>Rosaceae</taxon>
        <taxon>Rosoideae</taxon>
        <taxon>Rosoideae incertae sedis</taxon>
        <taxon>Rosa</taxon>
    </lineage>
</organism>
<dbReference type="AlphaFoldDB" id="A0A2P6P3C3"/>
<dbReference type="Pfam" id="PF00646">
    <property type="entry name" value="F-box"/>
    <property type="match status" value="1"/>
</dbReference>
<dbReference type="EMBL" id="PDCK01000045">
    <property type="protein sequence ID" value="PRQ16401.1"/>
    <property type="molecule type" value="Genomic_DNA"/>
</dbReference>
<evidence type="ECO:0000313" key="3">
    <source>
        <dbReference type="Proteomes" id="UP000238479"/>
    </source>
</evidence>
<dbReference type="Gramene" id="PRQ16401">
    <property type="protein sequence ID" value="PRQ16401"/>
    <property type="gene ID" value="RchiOBHm_Chr7g0183811"/>
</dbReference>
<dbReference type="InterPro" id="IPR001810">
    <property type="entry name" value="F-box_dom"/>
</dbReference>
<gene>
    <name evidence="2" type="ORF">RchiOBHm_Chr7g0183811</name>
</gene>